<feature type="domain" description="Beta/gamma crystallin 'Greek key'" evidence="4">
    <location>
        <begin position="1938"/>
        <end position="1979"/>
    </location>
</feature>
<dbReference type="PROSITE" id="PS50231">
    <property type="entry name" value="RICIN_B_LECTIN"/>
    <property type="match status" value="1"/>
</dbReference>
<feature type="region of interest" description="Disordered" evidence="3">
    <location>
        <begin position="1391"/>
        <end position="1426"/>
    </location>
</feature>
<feature type="compositionally biased region" description="Polar residues" evidence="3">
    <location>
        <begin position="945"/>
        <end position="958"/>
    </location>
</feature>
<dbReference type="InterPro" id="IPR050252">
    <property type="entry name" value="Beta/Gamma-Crystallin"/>
</dbReference>
<evidence type="ECO:0000313" key="5">
    <source>
        <dbReference type="EMBL" id="KAH1175253.1"/>
    </source>
</evidence>
<feature type="compositionally biased region" description="Basic and acidic residues" evidence="3">
    <location>
        <begin position="1058"/>
        <end position="1067"/>
    </location>
</feature>
<feature type="compositionally biased region" description="Basic and acidic residues" evidence="3">
    <location>
        <begin position="518"/>
        <end position="529"/>
    </location>
</feature>
<evidence type="ECO:0000259" key="4">
    <source>
        <dbReference type="PROSITE" id="PS50915"/>
    </source>
</evidence>
<feature type="compositionally biased region" description="Basic and acidic residues" evidence="3">
    <location>
        <begin position="1207"/>
        <end position="1222"/>
    </location>
</feature>
<keyword evidence="2" id="KW-0677">Repeat</keyword>
<dbReference type="InterPro" id="IPR035992">
    <property type="entry name" value="Ricin_B-like_lectins"/>
</dbReference>
<feature type="region of interest" description="Disordered" evidence="3">
    <location>
        <begin position="933"/>
        <end position="1113"/>
    </location>
</feature>
<feature type="region of interest" description="Disordered" evidence="3">
    <location>
        <begin position="334"/>
        <end position="358"/>
    </location>
</feature>
<feature type="compositionally biased region" description="Polar residues" evidence="3">
    <location>
        <begin position="1092"/>
        <end position="1101"/>
    </location>
</feature>
<evidence type="ECO:0000313" key="6">
    <source>
        <dbReference type="Proteomes" id="UP000827986"/>
    </source>
</evidence>
<dbReference type="SUPFAM" id="SSF49695">
    <property type="entry name" value="gamma-Crystallin-like"/>
    <property type="match status" value="3"/>
</dbReference>
<dbReference type="PRINTS" id="PR01367">
    <property type="entry name" value="BGCRYSTALLIN"/>
</dbReference>
<feature type="compositionally biased region" description="Basic and acidic residues" evidence="3">
    <location>
        <begin position="305"/>
        <end position="314"/>
    </location>
</feature>
<feature type="compositionally biased region" description="Low complexity" evidence="3">
    <location>
        <begin position="933"/>
        <end position="944"/>
    </location>
</feature>
<reference evidence="5" key="1">
    <citation type="submission" date="2021-09" db="EMBL/GenBank/DDBJ databases">
        <title>The genome of Mauremys mutica provides insights into the evolution of semi-aquatic lifestyle.</title>
        <authorList>
            <person name="Gong S."/>
            <person name="Gao Y."/>
        </authorList>
    </citation>
    <scope>NUCLEOTIDE SEQUENCE</scope>
    <source>
        <strain evidence="5">MM-2020</strain>
        <tissue evidence="5">Muscle</tissue>
    </source>
</reference>
<organism evidence="5 6">
    <name type="scientific">Mauremys mutica</name>
    <name type="common">yellowpond turtle</name>
    <dbReference type="NCBI Taxonomy" id="74926"/>
    <lineage>
        <taxon>Eukaryota</taxon>
        <taxon>Metazoa</taxon>
        <taxon>Chordata</taxon>
        <taxon>Craniata</taxon>
        <taxon>Vertebrata</taxon>
        <taxon>Euteleostomi</taxon>
        <taxon>Archelosauria</taxon>
        <taxon>Testudinata</taxon>
        <taxon>Testudines</taxon>
        <taxon>Cryptodira</taxon>
        <taxon>Durocryptodira</taxon>
        <taxon>Testudinoidea</taxon>
        <taxon>Geoemydidae</taxon>
        <taxon>Geoemydinae</taxon>
        <taxon>Mauremys</taxon>
    </lineage>
</organism>
<dbReference type="Proteomes" id="UP000827986">
    <property type="component" value="Unassembled WGS sequence"/>
</dbReference>
<evidence type="ECO:0000256" key="1">
    <source>
        <dbReference type="ARBA" id="ARBA00009646"/>
    </source>
</evidence>
<feature type="compositionally biased region" description="Basic and acidic residues" evidence="3">
    <location>
        <begin position="334"/>
        <end position="348"/>
    </location>
</feature>
<dbReference type="SUPFAM" id="SSF50370">
    <property type="entry name" value="Ricin B-like lectins"/>
    <property type="match status" value="1"/>
</dbReference>
<feature type="compositionally biased region" description="Basic and acidic residues" evidence="3">
    <location>
        <begin position="258"/>
        <end position="273"/>
    </location>
</feature>
<feature type="compositionally biased region" description="Low complexity" evidence="3">
    <location>
        <begin position="494"/>
        <end position="516"/>
    </location>
</feature>
<protein>
    <recommendedName>
        <fullName evidence="4">Beta/gamma crystallin 'Greek key' domain-containing protein</fullName>
    </recommendedName>
</protein>
<dbReference type="Pfam" id="PF00030">
    <property type="entry name" value="Crystall"/>
    <property type="match status" value="6"/>
</dbReference>
<comment type="caution">
    <text evidence="5">The sequence shown here is derived from an EMBL/GenBank/DDBJ whole genome shotgun (WGS) entry which is preliminary data.</text>
</comment>
<feature type="compositionally biased region" description="Polar residues" evidence="3">
    <location>
        <begin position="967"/>
        <end position="981"/>
    </location>
</feature>
<feature type="region of interest" description="Disordered" evidence="3">
    <location>
        <begin position="192"/>
        <end position="216"/>
    </location>
</feature>
<feature type="compositionally biased region" description="Basic and acidic residues" evidence="3">
    <location>
        <begin position="477"/>
        <end position="493"/>
    </location>
</feature>
<gene>
    <name evidence="5" type="ORF">KIL84_021667</name>
</gene>
<feature type="compositionally biased region" description="Low complexity" evidence="3">
    <location>
        <begin position="717"/>
        <end position="744"/>
    </location>
</feature>
<feature type="domain" description="Beta/gamma crystallin 'Greek key'" evidence="4">
    <location>
        <begin position="1621"/>
        <end position="1666"/>
    </location>
</feature>
<feature type="region of interest" description="Disordered" evidence="3">
    <location>
        <begin position="464"/>
        <end position="577"/>
    </location>
</feature>
<dbReference type="InterPro" id="IPR011024">
    <property type="entry name" value="G_crystallin-like"/>
</dbReference>
<feature type="compositionally biased region" description="Polar residues" evidence="3">
    <location>
        <begin position="1069"/>
        <end position="1080"/>
    </location>
</feature>
<evidence type="ECO:0000256" key="3">
    <source>
        <dbReference type="SAM" id="MobiDB-lite"/>
    </source>
</evidence>
<dbReference type="EMBL" id="JAHDVG010000478">
    <property type="protein sequence ID" value="KAH1175253.1"/>
    <property type="molecule type" value="Genomic_DNA"/>
</dbReference>
<accession>A0A9D3X9C4</accession>
<feature type="compositionally biased region" description="Basic and acidic residues" evidence="3">
    <location>
        <begin position="651"/>
        <end position="661"/>
    </location>
</feature>
<dbReference type="Gene3D" id="2.80.10.50">
    <property type="match status" value="1"/>
</dbReference>
<feature type="region of interest" description="Disordered" evidence="3">
    <location>
        <begin position="236"/>
        <end position="277"/>
    </location>
</feature>
<feature type="compositionally biased region" description="Basic residues" evidence="3">
    <location>
        <begin position="66"/>
        <end position="76"/>
    </location>
</feature>
<feature type="compositionally biased region" description="Basic residues" evidence="3">
    <location>
        <begin position="19"/>
        <end position="29"/>
    </location>
</feature>
<evidence type="ECO:0000256" key="2">
    <source>
        <dbReference type="ARBA" id="ARBA00022737"/>
    </source>
</evidence>
<feature type="compositionally biased region" description="Low complexity" evidence="3">
    <location>
        <begin position="699"/>
        <end position="708"/>
    </location>
</feature>
<feature type="compositionally biased region" description="Acidic residues" evidence="3">
    <location>
        <begin position="1102"/>
        <end position="1111"/>
    </location>
</feature>
<feature type="domain" description="Beta/gamma crystallin 'Greek key'" evidence="4">
    <location>
        <begin position="1567"/>
        <end position="1609"/>
    </location>
</feature>
<feature type="domain" description="Beta/gamma crystallin 'Greek key'" evidence="4">
    <location>
        <begin position="1468"/>
        <end position="1520"/>
    </location>
</feature>
<feature type="compositionally biased region" description="Polar residues" evidence="3">
    <location>
        <begin position="238"/>
        <end position="249"/>
    </location>
</feature>
<feature type="region of interest" description="Disordered" evidence="3">
    <location>
        <begin position="1306"/>
        <end position="1353"/>
    </location>
</feature>
<feature type="region of interest" description="Disordered" evidence="3">
    <location>
        <begin position="1"/>
        <end position="113"/>
    </location>
</feature>
<feature type="region of interest" description="Disordered" evidence="3">
    <location>
        <begin position="1179"/>
        <end position="1223"/>
    </location>
</feature>
<dbReference type="PANTHER" id="PTHR11818">
    <property type="entry name" value="BETA/GAMMA CRYSTALLIN"/>
    <property type="match status" value="1"/>
</dbReference>
<feature type="compositionally biased region" description="Acidic residues" evidence="3">
    <location>
        <begin position="1192"/>
        <end position="1202"/>
    </location>
</feature>
<feature type="domain" description="Beta/gamma crystallin 'Greek key'" evidence="4">
    <location>
        <begin position="1757"/>
        <end position="1799"/>
    </location>
</feature>
<feature type="region of interest" description="Disordered" evidence="3">
    <location>
        <begin position="610"/>
        <end position="827"/>
    </location>
</feature>
<feature type="compositionally biased region" description="Polar residues" evidence="3">
    <location>
        <begin position="1406"/>
        <end position="1417"/>
    </location>
</feature>
<dbReference type="InterPro" id="IPR001064">
    <property type="entry name" value="Beta/gamma_crystallin"/>
</dbReference>
<feature type="region of interest" description="Disordered" evidence="3">
    <location>
        <begin position="294"/>
        <end position="322"/>
    </location>
</feature>
<feature type="compositionally biased region" description="Basic and acidic residues" evidence="3">
    <location>
        <begin position="1179"/>
        <end position="1190"/>
    </location>
</feature>
<feature type="compositionally biased region" description="Polar residues" evidence="3">
    <location>
        <begin position="1022"/>
        <end position="1040"/>
    </location>
</feature>
<dbReference type="PANTHER" id="PTHR11818:SF50">
    <property type="entry name" value="BETA_GAMMA CRYSTALLIN DOMAIN-CONTAINING PROTEIN 2"/>
    <property type="match status" value="1"/>
</dbReference>
<sequence length="2115" mass="229129">MSLRAEDQAGSSQRDPARAKKGGVRRRLARLFSRSEISLTELQRKEGIRDGPSAPGAAAHQDGKGKGRRKERRSKLRGSLQRMAEEDTISAGGRRSEEPPHPSGPQKASSKLHALSYSESDLWRNGLLRTFGTLPWRRRQSSQLELSGTDAGGTGHLGSSLGQSWPFARLQRPAVGSDLDMAGRLDLSSAGNLAGEQETPEPSAWPMDTGNSKPATPSQVEIFTFFDSLLDKEDGSSWGESVSIGSTSLDFPASPKMQGEDYKHPASQEEPSRAPEPLTEWAESLFQEYLDSGTFRPKAAGQPDHVSHGHRESLSEAETCPLASPSYNQISRMEEPAIGRESPERPLETIRGVEPGPAKRPAKIRYEVMITLTKEQEEAVKSRAEDLPGVCGNGLGSHGAAEPAGEAGVSQGVAELQKMDEQCHGEPARPAPQLAARKEFQNFTLQREGTAGVSGQVRPVPGCLVTPRQGSVPSPRQRRDWQEQSLSHCRDLSGAEGRAVHAAGAPASSAPSAFGPCRDGEEAQSERAGDAGTGLDEMKKAGGSACAHPPRPGKSTQSTWFSWKKAPADQPEEEAKPCVRKVSLLSRRLEAAASPSRVAMLLEAWEKGTIGRESVDLPSPTDSSCSRSPGPRKDFSEHPPVFSQIYSPVQKETRPTERGKQAADSTTVTESQRDGRLPRAASTAIPTGSPRESHMPSAGSTTTPTGSPRESHMPSAGSTTTPTGSPRESHTPSAGSTTTPTGSPRENHMPSAIGIITPIGSPSVNHMPSAAGITTPVGSPRESHTPSAGGTTTPTGSPGENHMPSAAGITTPAGSPRESHTPSAVGTNTPICSPGESHGPSAVGITTVTTSQRQWHVPNAGSMTVFRSEREILMLKAGSTVGFRSRREVIVPTVESTSVSEFARGSGMSVPGSPSESCWQCAGGSLVALGEAAGSSAAGSPGESRMTQASSTDVSESQGDGDMLGAFSTSITAPQRQTSPFAVSRSETDGSLPGLGGTATAGSEMESSVPSTEGAVLAAPGTKNTSQAAGEPGNSTQAESGNPEPLAGVQLSASQTKVRGEGDEPARNSEGSAQEPNGSSEETKASPEALSHAQQMGSQQEMTEEDPDLSVDMELLVDTLRNMEPSEIRKPPKISRLSRCSSRGKYATLPPIDEYHVAPKSQVPFPEALSELFGPMEWKQLEENGPKQENMDPSEEEEEEIENPYLSKDEKPQAKEEPRKVYPWENMSTEIEEKTLSLLGKLRQPPGDEKASRNQSILFNANILKGASLLKELQEQKAVPTEDKPYSRLDSSLLYRRYISSVTPPLKALEKEREGRSSPTPIDPGLLNASGQSWTPPNGPQLKPCEQLTSEPSPAGLQEMTRVLSLDPQKAPDTDKNTGQIPLLFVEAEQKNTPPPLLGHPAAGVSKSTLRSQQEAKNPSPKLNGRPGKIILFSELGFAGQKREIWGDVADATSWELSHTISIRVVRGGWVMYEKPRFHGRKCVLAEGDVEINNPWTAYGKDGEAPENAPFRIGSFKRVVRDYRIPEISLFTEENGEGTKVKFTDSSEDTRLHGKPLKASSIIVHSGLWLIYSKPFFDDDPYVLEPGGYPNLKAWGAKDPSVCSMHPIKLGCPAVEKPGEPKAVIYEKACFQGQSCEVNRDIYALKKQETSQGPVMSTVGSLRILGGCWVGYEKEGFRGHQYLLEEGEYHDWTQWGGYSDELVSLRLIRTDFSDPALVLFEAMDFQDGPSVELSEALPDVELAGYGTTTQSIYVLSGVWVAYENTNFSGEQYILEKGVYRNCEDWGASAGRIASVQPVLQVGEHSLCFVSRIQLFSEPNYLGDHISFEDDQVSLPEAFAPQSCRVHGGSWILYDGWEFEGEQHVLSDGEYPTLTAMGCVSSTAIRSLQKVPIFFSEPSIFLHGLECFEGKEIELTSEVRSLQAEGFNNHVLSVRVKGGIWVLCEHSNFRGRQWLLDCTEITNWLTYSGLQHVGSLYPIRQRRIYFRIKNAELQFFLSVPDDIEDMKAGRVVVSDLSDQSSSIWYYEEGLIKNQVAPTMSLQVIGQAGKGAKVVLWAESRVPRQTWRIDSFGRICSQMFEDMILDVKGGRLYDRDHAILWDVAEERPTQIWDIQVL</sequence>
<comment type="similarity">
    <text evidence="1">Belongs to the beta/gamma-crystallin family.</text>
</comment>
<keyword evidence="6" id="KW-1185">Reference proteome</keyword>
<name>A0A9D3X9C4_9SAUR</name>
<proteinExistence type="inferred from homology"/>
<feature type="domain" description="Beta/gamma crystallin 'Greek key'" evidence="4">
    <location>
        <begin position="1848"/>
        <end position="1891"/>
    </location>
</feature>
<dbReference type="PROSITE" id="PS50915">
    <property type="entry name" value="CRYSTALLIN_BETA_GAMMA"/>
    <property type="match status" value="7"/>
</dbReference>
<dbReference type="Gene3D" id="2.60.20.10">
    <property type="entry name" value="Crystallins"/>
    <property type="match status" value="6"/>
</dbReference>
<feature type="domain" description="Beta/gamma crystallin 'Greek key'" evidence="4">
    <location>
        <begin position="1667"/>
        <end position="1709"/>
    </location>
</feature>
<feature type="compositionally biased region" description="Low complexity" evidence="3">
    <location>
        <begin position="785"/>
        <end position="799"/>
    </location>
</feature>
<dbReference type="SMART" id="SM00247">
    <property type="entry name" value="XTALbg"/>
    <property type="match status" value="6"/>
</dbReference>